<evidence type="ECO:0000256" key="1">
    <source>
        <dbReference type="ARBA" id="ARBA00004651"/>
    </source>
</evidence>
<keyword evidence="8 12" id="KW-1133">Transmembrane helix</keyword>
<dbReference type="EC" id="3.4.24.-" evidence="14"/>
<dbReference type="GO" id="GO:0005886">
    <property type="term" value="C:plasma membrane"/>
    <property type="evidence" value="ECO:0007669"/>
    <property type="project" value="UniProtKB-SubCell"/>
</dbReference>
<keyword evidence="5" id="KW-0479">Metal-binding</keyword>
<dbReference type="PANTHER" id="PTHR43221:SF1">
    <property type="entry name" value="PROTEASE HTPX"/>
    <property type="match status" value="1"/>
</dbReference>
<name>A0AAW4KYY5_9BACT</name>
<comment type="subcellular location">
    <subcellularLocation>
        <location evidence="1">Cell membrane</location>
        <topology evidence="1">Multi-pass membrane protein</topology>
    </subcellularLocation>
</comment>
<dbReference type="GO" id="GO:0004222">
    <property type="term" value="F:metalloendopeptidase activity"/>
    <property type="evidence" value="ECO:0007669"/>
    <property type="project" value="InterPro"/>
</dbReference>
<keyword evidence="10 12" id="KW-0472">Membrane</keyword>
<comment type="similarity">
    <text evidence="11">Belongs to the peptidase M48 family.</text>
</comment>
<keyword evidence="2" id="KW-1003">Cell membrane</keyword>
<dbReference type="PANTHER" id="PTHR43221">
    <property type="entry name" value="PROTEASE HTPX"/>
    <property type="match status" value="1"/>
</dbReference>
<evidence type="ECO:0000313" key="14">
    <source>
        <dbReference type="EMBL" id="MBT0663856.1"/>
    </source>
</evidence>
<keyword evidence="7 11" id="KW-0862">Zinc</keyword>
<feature type="domain" description="Peptidase M48" evidence="13">
    <location>
        <begin position="77"/>
        <end position="279"/>
    </location>
</feature>
<gene>
    <name evidence="14" type="ORF">KI809_06030</name>
</gene>
<evidence type="ECO:0000256" key="7">
    <source>
        <dbReference type="ARBA" id="ARBA00022833"/>
    </source>
</evidence>
<feature type="transmembrane region" description="Helical" evidence="12">
    <location>
        <begin position="163"/>
        <end position="185"/>
    </location>
</feature>
<evidence type="ECO:0000256" key="3">
    <source>
        <dbReference type="ARBA" id="ARBA00022670"/>
    </source>
</evidence>
<feature type="transmembrane region" description="Helical" evidence="12">
    <location>
        <begin position="41"/>
        <end position="64"/>
    </location>
</feature>
<evidence type="ECO:0000256" key="5">
    <source>
        <dbReference type="ARBA" id="ARBA00022723"/>
    </source>
</evidence>
<evidence type="ECO:0000256" key="12">
    <source>
        <dbReference type="SAM" id="Phobius"/>
    </source>
</evidence>
<dbReference type="InterPro" id="IPR001915">
    <property type="entry name" value="Peptidase_M48"/>
</dbReference>
<dbReference type="Gene3D" id="3.30.2010.10">
    <property type="entry name" value="Metalloproteases ('zincins'), catalytic domain"/>
    <property type="match status" value="1"/>
</dbReference>
<evidence type="ECO:0000256" key="4">
    <source>
        <dbReference type="ARBA" id="ARBA00022692"/>
    </source>
</evidence>
<proteinExistence type="inferred from homology"/>
<comment type="caution">
    <text evidence="14">The sequence shown here is derived from an EMBL/GenBank/DDBJ whole genome shotgun (WGS) entry which is preliminary data.</text>
</comment>
<feature type="transmembrane region" description="Helical" evidence="12">
    <location>
        <begin position="191"/>
        <end position="211"/>
    </location>
</feature>
<evidence type="ECO:0000313" key="15">
    <source>
        <dbReference type="Proteomes" id="UP000811899"/>
    </source>
</evidence>
<keyword evidence="9 11" id="KW-0482">Metalloprotease</keyword>
<keyword evidence="4 12" id="KW-0812">Transmembrane</keyword>
<evidence type="ECO:0000256" key="10">
    <source>
        <dbReference type="ARBA" id="ARBA00023136"/>
    </source>
</evidence>
<evidence type="ECO:0000256" key="11">
    <source>
        <dbReference type="RuleBase" id="RU003983"/>
    </source>
</evidence>
<dbReference type="Proteomes" id="UP000811899">
    <property type="component" value="Unassembled WGS sequence"/>
</dbReference>
<keyword evidence="6 11" id="KW-0378">Hydrolase</keyword>
<accession>A0AAW4KYY5</accession>
<evidence type="ECO:0000256" key="8">
    <source>
        <dbReference type="ARBA" id="ARBA00022989"/>
    </source>
</evidence>
<evidence type="ECO:0000256" key="9">
    <source>
        <dbReference type="ARBA" id="ARBA00023049"/>
    </source>
</evidence>
<evidence type="ECO:0000256" key="2">
    <source>
        <dbReference type="ARBA" id="ARBA00022475"/>
    </source>
</evidence>
<comment type="cofactor">
    <cofactor evidence="11">
        <name>Zn(2+)</name>
        <dbReference type="ChEBI" id="CHEBI:29105"/>
    </cofactor>
    <text evidence="11">Binds 1 zinc ion per subunit.</text>
</comment>
<dbReference type="Pfam" id="PF01435">
    <property type="entry name" value="Peptidase_M48"/>
    <property type="match status" value="1"/>
</dbReference>
<dbReference type="AlphaFoldDB" id="A0AAW4KYY5"/>
<dbReference type="EMBL" id="JAHCVJ010000002">
    <property type="protein sequence ID" value="MBT0663856.1"/>
    <property type="molecule type" value="Genomic_DNA"/>
</dbReference>
<feature type="transmembrane region" description="Helical" evidence="12">
    <location>
        <begin position="12"/>
        <end position="35"/>
    </location>
</feature>
<dbReference type="CDD" id="cd07339">
    <property type="entry name" value="M48B_HtpX_like"/>
    <property type="match status" value="1"/>
</dbReference>
<sequence length="323" mass="34912">MDQAVYARRRMVNLLQSAIIMAGLAVVLLLMAWLFAGLPGVVMVCVVALPALAFGGRHAPALVLKMYRAVPVERIQAPALGDLLEKLTINAGMSEPPLLYYIPSRAALAFSVGLGRSGAIALSDGMLRLLTWRELVGVVAHEVCHIASHDTRVMGIADLASRIAAAISLAGQLLIFINLPAYLFSDHALPWFPLFIMAAVPYVMTMLQLALSRSREYEADLAAVGLTGDAEGLAAALDRIEQNEMPLVRRLFVPGGGIEVPSVLRTHPATAERIKRLLELSGRSSGPKGADTVIAHDQYGRPVIVDVEPPRKSPRRRIGGFWY</sequence>
<dbReference type="RefSeq" id="WP_214170639.1">
    <property type="nucleotide sequence ID" value="NZ_JAHCVJ010000002.1"/>
</dbReference>
<evidence type="ECO:0000256" key="6">
    <source>
        <dbReference type="ARBA" id="ARBA00022801"/>
    </source>
</evidence>
<dbReference type="GO" id="GO:0006508">
    <property type="term" value="P:proteolysis"/>
    <property type="evidence" value="ECO:0007669"/>
    <property type="project" value="UniProtKB-KW"/>
</dbReference>
<dbReference type="InterPro" id="IPR050083">
    <property type="entry name" value="HtpX_protease"/>
</dbReference>
<dbReference type="GO" id="GO:0046872">
    <property type="term" value="F:metal ion binding"/>
    <property type="evidence" value="ECO:0007669"/>
    <property type="project" value="UniProtKB-KW"/>
</dbReference>
<reference evidence="14 15" key="1">
    <citation type="submission" date="2021-05" db="EMBL/GenBank/DDBJ databases">
        <title>The draft genome of Geobacter pelophilus DSM 12255.</title>
        <authorList>
            <person name="Xu Z."/>
            <person name="Masuda Y."/>
            <person name="Itoh H."/>
            <person name="Senoo K."/>
        </authorList>
    </citation>
    <scope>NUCLEOTIDE SEQUENCE [LARGE SCALE GENOMIC DNA]</scope>
    <source>
        <strain evidence="14 15">DSM 12255</strain>
    </source>
</reference>
<keyword evidence="3 11" id="KW-0645">Protease</keyword>
<organism evidence="14 15">
    <name type="scientific">Geoanaerobacter pelophilus</name>
    <dbReference type="NCBI Taxonomy" id="60036"/>
    <lineage>
        <taxon>Bacteria</taxon>
        <taxon>Pseudomonadati</taxon>
        <taxon>Thermodesulfobacteriota</taxon>
        <taxon>Desulfuromonadia</taxon>
        <taxon>Geobacterales</taxon>
        <taxon>Geobacteraceae</taxon>
        <taxon>Geoanaerobacter</taxon>
    </lineage>
</organism>
<keyword evidence="15" id="KW-1185">Reference proteome</keyword>
<protein>
    <submittedName>
        <fullName evidence="14">M48 family metalloprotease</fullName>
        <ecNumber evidence="14">3.4.24.-</ecNumber>
    </submittedName>
</protein>
<evidence type="ECO:0000259" key="13">
    <source>
        <dbReference type="Pfam" id="PF01435"/>
    </source>
</evidence>